<dbReference type="InterPro" id="IPR018060">
    <property type="entry name" value="HTH_AraC"/>
</dbReference>
<name>A0A1H6D3G5_9ACTN</name>
<dbReference type="GO" id="GO:0003700">
    <property type="term" value="F:DNA-binding transcription factor activity"/>
    <property type="evidence" value="ECO:0007669"/>
    <property type="project" value="InterPro"/>
</dbReference>
<feature type="domain" description="HTH araC/xylS-type" evidence="4">
    <location>
        <begin position="249"/>
        <end position="347"/>
    </location>
</feature>
<dbReference type="PROSITE" id="PS01124">
    <property type="entry name" value="HTH_ARAC_FAMILY_2"/>
    <property type="match status" value="1"/>
</dbReference>
<organism evidence="5 6">
    <name type="scientific">Actinacidiphila yanglinensis</name>
    <dbReference type="NCBI Taxonomy" id="310779"/>
    <lineage>
        <taxon>Bacteria</taxon>
        <taxon>Bacillati</taxon>
        <taxon>Actinomycetota</taxon>
        <taxon>Actinomycetes</taxon>
        <taxon>Kitasatosporales</taxon>
        <taxon>Streptomycetaceae</taxon>
        <taxon>Actinacidiphila</taxon>
    </lineage>
</organism>
<keyword evidence="6" id="KW-1185">Reference proteome</keyword>
<feature type="region of interest" description="Disordered" evidence="3">
    <location>
        <begin position="1"/>
        <end position="26"/>
    </location>
</feature>
<gene>
    <name evidence="5" type="ORF">SAMN05216223_111174</name>
</gene>
<evidence type="ECO:0000256" key="1">
    <source>
        <dbReference type="ARBA" id="ARBA00023015"/>
    </source>
</evidence>
<dbReference type="InterPro" id="IPR052158">
    <property type="entry name" value="INH-QAR"/>
</dbReference>
<dbReference type="InterPro" id="IPR002818">
    <property type="entry name" value="DJ-1/PfpI"/>
</dbReference>
<dbReference type="RefSeq" id="WP_103888214.1">
    <property type="nucleotide sequence ID" value="NZ_FNVU01000011.1"/>
</dbReference>
<keyword evidence="5" id="KW-0238">DNA-binding</keyword>
<dbReference type="GO" id="GO:0043565">
    <property type="term" value="F:sequence-specific DNA binding"/>
    <property type="evidence" value="ECO:0007669"/>
    <property type="project" value="InterPro"/>
</dbReference>
<evidence type="ECO:0000256" key="3">
    <source>
        <dbReference type="SAM" id="MobiDB-lite"/>
    </source>
</evidence>
<dbReference type="InterPro" id="IPR009057">
    <property type="entry name" value="Homeodomain-like_sf"/>
</dbReference>
<evidence type="ECO:0000313" key="5">
    <source>
        <dbReference type="EMBL" id="SEG79614.1"/>
    </source>
</evidence>
<dbReference type="AlphaFoldDB" id="A0A1H6D3G5"/>
<dbReference type="Proteomes" id="UP000236754">
    <property type="component" value="Unassembled WGS sequence"/>
</dbReference>
<dbReference type="SUPFAM" id="SSF52317">
    <property type="entry name" value="Class I glutamine amidotransferase-like"/>
    <property type="match status" value="1"/>
</dbReference>
<feature type="region of interest" description="Disordered" evidence="3">
    <location>
        <begin position="342"/>
        <end position="453"/>
    </location>
</feature>
<evidence type="ECO:0000256" key="2">
    <source>
        <dbReference type="ARBA" id="ARBA00023163"/>
    </source>
</evidence>
<dbReference type="CDD" id="cd03137">
    <property type="entry name" value="GATase1_AraC_1"/>
    <property type="match status" value="1"/>
</dbReference>
<dbReference type="Gene3D" id="1.10.10.60">
    <property type="entry name" value="Homeodomain-like"/>
    <property type="match status" value="1"/>
</dbReference>
<evidence type="ECO:0000313" key="6">
    <source>
        <dbReference type="Proteomes" id="UP000236754"/>
    </source>
</evidence>
<proteinExistence type="predicted"/>
<keyword evidence="2" id="KW-0804">Transcription</keyword>
<dbReference type="PANTHER" id="PTHR43130:SF3">
    <property type="entry name" value="HTH-TYPE TRANSCRIPTIONAL REGULATOR RV1931C"/>
    <property type="match status" value="1"/>
</dbReference>
<feature type="compositionally biased region" description="Gly residues" evidence="3">
    <location>
        <begin position="376"/>
        <end position="394"/>
    </location>
</feature>
<accession>A0A1H6D3G5</accession>
<sequence length="453" mass="48044">MSQESSSGTAADTPSQAPSASPRAIRKLSARRRPEVVAVLLFSGGPIFESSIPLSVFGIDRQDAGVPRYRLLVCAGEEGALRTTGGLELTAPYGLEALARAGTVVVPTWRSISQAPPPEALDAIRRAHEEGARIIGLCTGAFVLAAAGLLDGRPATTHWMYAPTLAKRYPSVHVDPRELFVDDGDVLTSAGTAAGIDLCLHVVRTDHGAEAAAALARRLVVPPRRADWQTGQRHMDRSLPEEIGADPLAEVVAWALEHLHEQFDVEALAARAYMSRRTFDRRFRSLTGSAPLQWLITQRVLQAQRLLETSDYSVDEVAGRCGFRSPVALRGHFRRQLGSSPASYRAAYRARRPQDDSDRAVPPPEVAPLRRSGPAAGHGGGNGHGPAPGAGQAGGSQVLAAPAKGDPDAYSTSVRVPEQPGRPEVAEGPARGRLRAGRGLGAALPGPRDRPVG</sequence>
<reference evidence="5 6" key="1">
    <citation type="submission" date="2016-10" db="EMBL/GenBank/DDBJ databases">
        <authorList>
            <person name="de Groot N.N."/>
        </authorList>
    </citation>
    <scope>NUCLEOTIDE SEQUENCE [LARGE SCALE GENOMIC DNA]</scope>
    <source>
        <strain evidence="5 6">CGMCC 4.2023</strain>
    </source>
</reference>
<dbReference type="FunFam" id="1.10.10.60:FF:000100">
    <property type="entry name" value="AraC family transcriptional regulator"/>
    <property type="match status" value="1"/>
</dbReference>
<dbReference type="SMART" id="SM00342">
    <property type="entry name" value="HTH_ARAC"/>
    <property type="match status" value="1"/>
</dbReference>
<dbReference type="PANTHER" id="PTHR43130">
    <property type="entry name" value="ARAC-FAMILY TRANSCRIPTIONAL REGULATOR"/>
    <property type="match status" value="1"/>
</dbReference>
<dbReference type="Gene3D" id="3.40.50.880">
    <property type="match status" value="1"/>
</dbReference>
<dbReference type="OrthoDB" id="4350011at2"/>
<protein>
    <submittedName>
        <fullName evidence="5">Transcriptional regulator GlxA family, contains an amidase domain and an AraC-type DNA-binding HTH domain</fullName>
    </submittedName>
</protein>
<evidence type="ECO:0000259" key="4">
    <source>
        <dbReference type="PROSITE" id="PS01124"/>
    </source>
</evidence>
<dbReference type="Pfam" id="PF12833">
    <property type="entry name" value="HTH_18"/>
    <property type="match status" value="1"/>
</dbReference>
<dbReference type="InterPro" id="IPR029062">
    <property type="entry name" value="Class_I_gatase-like"/>
</dbReference>
<dbReference type="SUPFAM" id="SSF46689">
    <property type="entry name" value="Homeodomain-like"/>
    <property type="match status" value="2"/>
</dbReference>
<keyword evidence="1" id="KW-0805">Transcription regulation</keyword>
<dbReference type="Pfam" id="PF01965">
    <property type="entry name" value="DJ-1_PfpI"/>
    <property type="match status" value="1"/>
</dbReference>
<feature type="compositionally biased region" description="Polar residues" evidence="3">
    <location>
        <begin position="1"/>
        <end position="19"/>
    </location>
</feature>
<dbReference type="EMBL" id="FNVU01000011">
    <property type="protein sequence ID" value="SEG79614.1"/>
    <property type="molecule type" value="Genomic_DNA"/>
</dbReference>